<dbReference type="PANTHER" id="PTHR34370:SF2">
    <property type="entry name" value="GAG-POL POLYPROTEIN_RETROTRANSPOSON"/>
    <property type="match status" value="1"/>
</dbReference>
<reference evidence="1" key="1">
    <citation type="submission" date="2014-07" db="EMBL/GenBank/DDBJ databases">
        <title>Identification of a novel salt tolerance gene in wild soybean by whole-genome sequencing.</title>
        <authorList>
            <person name="Lam H.-M."/>
            <person name="Qi X."/>
            <person name="Li M.-W."/>
            <person name="Liu X."/>
            <person name="Xie M."/>
            <person name="Ni M."/>
            <person name="Xu X."/>
        </authorList>
    </citation>
    <scope>NUCLEOTIDE SEQUENCE [LARGE SCALE GENOMIC DNA]</scope>
    <source>
        <tissue evidence="1">Root</tissue>
    </source>
</reference>
<evidence type="ECO:0000313" key="1">
    <source>
        <dbReference type="EMBL" id="KHN26417.1"/>
    </source>
</evidence>
<sequence>MPWYFPELKSNTRLCLTFRGRRLCSSFSNDSSVLSSPLLPTYLPSLGKGGYLEFYIAPAPAKMGYGAAVKRFLKVMAMVWAGSQITKLVRAGGALTLTPFVDRGLSWFTHKFKFQTREDHA</sequence>
<gene>
    <name evidence="1" type="ORF">glysoja_030371</name>
</gene>
<dbReference type="Proteomes" id="UP000053555">
    <property type="component" value="Unassembled WGS sequence"/>
</dbReference>
<proteinExistence type="predicted"/>
<name>A0A0B2R3F8_GLYSO</name>
<dbReference type="AlphaFoldDB" id="A0A0B2R3F8"/>
<dbReference type="PANTHER" id="PTHR34370">
    <property type="entry name" value="OS04G0600100 PROTEIN"/>
    <property type="match status" value="1"/>
</dbReference>
<dbReference type="EMBL" id="KN653883">
    <property type="protein sequence ID" value="KHN26417.1"/>
    <property type="molecule type" value="Genomic_DNA"/>
</dbReference>
<organism evidence="1">
    <name type="scientific">Glycine soja</name>
    <name type="common">Wild soybean</name>
    <dbReference type="NCBI Taxonomy" id="3848"/>
    <lineage>
        <taxon>Eukaryota</taxon>
        <taxon>Viridiplantae</taxon>
        <taxon>Streptophyta</taxon>
        <taxon>Embryophyta</taxon>
        <taxon>Tracheophyta</taxon>
        <taxon>Spermatophyta</taxon>
        <taxon>Magnoliopsida</taxon>
        <taxon>eudicotyledons</taxon>
        <taxon>Gunneridae</taxon>
        <taxon>Pentapetalae</taxon>
        <taxon>rosids</taxon>
        <taxon>fabids</taxon>
        <taxon>Fabales</taxon>
        <taxon>Fabaceae</taxon>
        <taxon>Papilionoideae</taxon>
        <taxon>50 kb inversion clade</taxon>
        <taxon>NPAAA clade</taxon>
        <taxon>indigoferoid/millettioid clade</taxon>
        <taxon>Phaseoleae</taxon>
        <taxon>Glycine</taxon>
        <taxon>Glycine subgen. Soja</taxon>
    </lineage>
</organism>
<protein>
    <submittedName>
        <fullName evidence="1">Uncharacterized protein</fullName>
    </submittedName>
</protein>
<accession>A0A0B2R3F8</accession>